<gene>
    <name evidence="2" type="ORF">SAMN05216277_104164</name>
</gene>
<name>A0A1I5R0S2_9EURY</name>
<keyword evidence="1" id="KW-1133">Transmembrane helix</keyword>
<dbReference type="RefSeq" id="WP_166623223.1">
    <property type="nucleotide sequence ID" value="NZ_FOXI01000004.1"/>
</dbReference>
<protein>
    <submittedName>
        <fullName evidence="2">Uncharacterized protein</fullName>
    </submittedName>
</protein>
<evidence type="ECO:0000256" key="1">
    <source>
        <dbReference type="SAM" id="Phobius"/>
    </source>
</evidence>
<reference evidence="3" key="1">
    <citation type="submission" date="2016-10" db="EMBL/GenBank/DDBJ databases">
        <authorList>
            <person name="Varghese N."/>
            <person name="Submissions S."/>
        </authorList>
    </citation>
    <scope>NUCLEOTIDE SEQUENCE [LARGE SCALE GENOMIC DNA]</scope>
    <source>
        <strain evidence="3">CGMCC 1.10329</strain>
    </source>
</reference>
<feature type="transmembrane region" description="Helical" evidence="1">
    <location>
        <begin position="27"/>
        <end position="48"/>
    </location>
</feature>
<dbReference type="AlphaFoldDB" id="A0A1I5R0S2"/>
<dbReference type="Proteomes" id="UP000183769">
    <property type="component" value="Unassembled WGS sequence"/>
</dbReference>
<keyword evidence="1" id="KW-0472">Membrane</keyword>
<organism evidence="2 3">
    <name type="scientific">Halolamina pelagica</name>
    <dbReference type="NCBI Taxonomy" id="699431"/>
    <lineage>
        <taxon>Archaea</taxon>
        <taxon>Methanobacteriati</taxon>
        <taxon>Methanobacteriota</taxon>
        <taxon>Stenosarchaea group</taxon>
        <taxon>Halobacteria</taxon>
        <taxon>Halobacteriales</taxon>
        <taxon>Haloferacaceae</taxon>
    </lineage>
</organism>
<proteinExistence type="predicted"/>
<evidence type="ECO:0000313" key="3">
    <source>
        <dbReference type="Proteomes" id="UP000183769"/>
    </source>
</evidence>
<evidence type="ECO:0000313" key="2">
    <source>
        <dbReference type="EMBL" id="SFP51666.1"/>
    </source>
</evidence>
<dbReference type="EMBL" id="FOXI01000004">
    <property type="protein sequence ID" value="SFP51666.1"/>
    <property type="molecule type" value="Genomic_DNA"/>
</dbReference>
<keyword evidence="3" id="KW-1185">Reference proteome</keyword>
<dbReference type="OrthoDB" id="306277at2157"/>
<accession>A0A1I5R0S2</accession>
<sequence length="49" mass="5098">MSDGSRGGLSPLFPAETPTFRGNGRKWVAILLAITLIVGALVGFVNALL</sequence>
<keyword evidence="1" id="KW-0812">Transmembrane</keyword>